<dbReference type="AlphaFoldDB" id="X6LZ34"/>
<feature type="non-terminal residue" evidence="3">
    <location>
        <position position="1"/>
    </location>
</feature>
<feature type="transmembrane region" description="Helical" evidence="2">
    <location>
        <begin position="176"/>
        <end position="196"/>
    </location>
</feature>
<feature type="transmembrane region" description="Helical" evidence="2">
    <location>
        <begin position="216"/>
        <end position="245"/>
    </location>
</feature>
<dbReference type="Proteomes" id="UP000023152">
    <property type="component" value="Unassembled WGS sequence"/>
</dbReference>
<feature type="transmembrane region" description="Helical" evidence="2">
    <location>
        <begin position="78"/>
        <end position="98"/>
    </location>
</feature>
<keyword evidence="2" id="KW-0812">Transmembrane</keyword>
<protein>
    <submittedName>
        <fullName evidence="3">Uncharacterized protein</fullName>
    </submittedName>
</protein>
<dbReference type="EMBL" id="ASPP01027185">
    <property type="protein sequence ID" value="ETO06387.1"/>
    <property type="molecule type" value="Genomic_DNA"/>
</dbReference>
<evidence type="ECO:0000256" key="2">
    <source>
        <dbReference type="SAM" id="Phobius"/>
    </source>
</evidence>
<comment type="caution">
    <text evidence="3">The sequence shown here is derived from an EMBL/GenBank/DDBJ whole genome shotgun (WGS) entry which is preliminary data.</text>
</comment>
<feature type="region of interest" description="Disordered" evidence="1">
    <location>
        <begin position="123"/>
        <end position="146"/>
    </location>
</feature>
<accession>X6LZ34</accession>
<organism evidence="3 4">
    <name type="scientific">Reticulomyxa filosa</name>
    <dbReference type="NCBI Taxonomy" id="46433"/>
    <lineage>
        <taxon>Eukaryota</taxon>
        <taxon>Sar</taxon>
        <taxon>Rhizaria</taxon>
        <taxon>Retaria</taxon>
        <taxon>Foraminifera</taxon>
        <taxon>Monothalamids</taxon>
        <taxon>Reticulomyxidae</taxon>
        <taxon>Reticulomyxa</taxon>
    </lineage>
</organism>
<keyword evidence="2" id="KW-0472">Membrane</keyword>
<feature type="transmembrane region" description="Helical" evidence="2">
    <location>
        <begin position="283"/>
        <end position="307"/>
    </location>
</feature>
<reference evidence="3 4" key="1">
    <citation type="journal article" date="2013" name="Curr. Biol.">
        <title>The Genome of the Foraminiferan Reticulomyxa filosa.</title>
        <authorList>
            <person name="Glockner G."/>
            <person name="Hulsmann N."/>
            <person name="Schleicher M."/>
            <person name="Noegel A.A."/>
            <person name="Eichinger L."/>
            <person name="Gallinger C."/>
            <person name="Pawlowski J."/>
            <person name="Sierra R."/>
            <person name="Euteneuer U."/>
            <person name="Pillet L."/>
            <person name="Moustafa A."/>
            <person name="Platzer M."/>
            <person name="Groth M."/>
            <person name="Szafranski K."/>
            <person name="Schliwa M."/>
        </authorList>
    </citation>
    <scope>NUCLEOTIDE SEQUENCE [LARGE SCALE GENOMIC DNA]</scope>
</reference>
<name>X6LZ34_RETFI</name>
<feature type="transmembrane region" description="Helical" evidence="2">
    <location>
        <begin position="31"/>
        <end position="58"/>
    </location>
</feature>
<keyword evidence="2" id="KW-1133">Transmembrane helix</keyword>
<keyword evidence="4" id="KW-1185">Reference proteome</keyword>
<evidence type="ECO:0000313" key="4">
    <source>
        <dbReference type="Proteomes" id="UP000023152"/>
    </source>
</evidence>
<proteinExistence type="predicted"/>
<sequence length="411" mass="47866">KRFGYYYKDLKYDTVLRWEILSSIPSGIFDWIALLCGIMSVVIMPFRLMAFCRCFYIHWDSYKNDKYNVLREALMMNLVFGICDWLFVICTIPLLIMLTRYYHIAKLIQQNWQRKDMSQNVKRAWSGKSEEGEDEDENGNEKEREEKYQSYNDYLKYNTQLRWDILSNLGPGLMDWFALVAGVAAAILCPFTRLIPLVRSFGAFKEDYVMDNYNNWRFGCFISLGLVVVDWIAIVTGLIALCSLIRTPWVIRDLYTCMDKNDAFGNFQSPTNWALRFSMYRNFVFIFTDLLFLAMFLICLGSVYRAIESVYLISDTKEWTEQRMNAIRWSIFSNFLNFLATALLADTEDETSISNEIKIDLDVAVVPSVDTTPLIAGALRRPASFDILATNETTFCFDFVSLFVSSLKKIK</sequence>
<gene>
    <name evidence="3" type="ORF">RFI_31010</name>
</gene>
<evidence type="ECO:0000256" key="1">
    <source>
        <dbReference type="SAM" id="MobiDB-lite"/>
    </source>
</evidence>
<evidence type="ECO:0000313" key="3">
    <source>
        <dbReference type="EMBL" id="ETO06387.1"/>
    </source>
</evidence>